<dbReference type="AlphaFoldDB" id="E7QXJ4"/>
<name>E7QXJ4_HALPU</name>
<dbReference type="Pfam" id="PF08352">
    <property type="entry name" value="oligo_HPY"/>
    <property type="match status" value="1"/>
</dbReference>
<evidence type="ECO:0000256" key="3">
    <source>
        <dbReference type="ARBA" id="ARBA00022475"/>
    </source>
</evidence>
<keyword evidence="11" id="KW-1185">Reference proteome</keyword>
<evidence type="ECO:0000313" key="11">
    <source>
        <dbReference type="Proteomes" id="UP000184203"/>
    </source>
</evidence>
<dbReference type="RefSeq" id="WP_007982051.1">
    <property type="nucleotide sequence ID" value="NZ_AEMG01000019.1"/>
</dbReference>
<dbReference type="NCBIfam" id="TIGR01727">
    <property type="entry name" value="oligo_HPY"/>
    <property type="match status" value="1"/>
</dbReference>
<dbReference type="PANTHER" id="PTHR43297:SF2">
    <property type="entry name" value="DIPEPTIDE TRANSPORT ATP-BINDING PROTEIN DPPD"/>
    <property type="match status" value="1"/>
</dbReference>
<dbReference type="Gene3D" id="3.40.50.300">
    <property type="entry name" value="P-loop containing nucleotide triphosphate hydrolases"/>
    <property type="match status" value="1"/>
</dbReference>
<dbReference type="Proteomes" id="UP000003751">
    <property type="component" value="Unassembled WGS sequence"/>
</dbReference>
<protein>
    <submittedName>
        <fullName evidence="8">Oligopeptide/dipeptide ABC transporter, ATPase subunit</fullName>
    </submittedName>
    <submittedName>
        <fullName evidence="9">Peptide/nickel transport system ATP-binding protein</fullName>
    </submittedName>
</protein>
<proteinExistence type="predicted"/>
<evidence type="ECO:0000313" key="9">
    <source>
        <dbReference type="EMBL" id="SHK28753.1"/>
    </source>
</evidence>
<evidence type="ECO:0000313" key="10">
    <source>
        <dbReference type="Proteomes" id="UP000003751"/>
    </source>
</evidence>
<dbReference type="InterPro" id="IPR027417">
    <property type="entry name" value="P-loop_NTPase"/>
</dbReference>
<reference evidence="9" key="3">
    <citation type="submission" date="2016-11" db="EMBL/GenBank/DDBJ databases">
        <authorList>
            <person name="Jaros S."/>
            <person name="Januszkiewicz K."/>
            <person name="Wedrychowicz H."/>
        </authorList>
    </citation>
    <scope>NUCLEOTIDE SEQUENCE [LARGE SCALE GENOMIC DNA]</scope>
    <source>
        <strain evidence="9">DX253</strain>
    </source>
</reference>
<dbReference type="EMBL" id="AEMG01000019">
    <property type="protein sequence ID" value="EFW90997.1"/>
    <property type="molecule type" value="Genomic_DNA"/>
</dbReference>
<reference evidence="8 10" key="1">
    <citation type="journal article" date="2014" name="ISME J.">
        <title>Trehalose/2-sulfotrehalose biosynthesis and glycine-betaine uptake are widely spread mechanisms for osmoadaptation in the Halobacteriales.</title>
        <authorList>
            <person name="Youssef N.H."/>
            <person name="Savage-Ashlock K.N."/>
            <person name="McCully A.L."/>
            <person name="Luedtke B."/>
            <person name="Shaw E.I."/>
            <person name="Hoff W.D."/>
            <person name="Elshahed M.S."/>
        </authorList>
    </citation>
    <scope>NUCLEOTIDE SEQUENCE [LARGE SCALE GENOMIC DNA]</scope>
    <source>
        <strain evidence="8 10">DX253</strain>
    </source>
</reference>
<keyword evidence="4" id="KW-0547">Nucleotide-binding</keyword>
<dbReference type="SMART" id="SM00382">
    <property type="entry name" value="AAA"/>
    <property type="match status" value="1"/>
</dbReference>
<evidence type="ECO:0000256" key="2">
    <source>
        <dbReference type="ARBA" id="ARBA00022448"/>
    </source>
</evidence>
<dbReference type="PROSITE" id="PS50893">
    <property type="entry name" value="ABC_TRANSPORTER_2"/>
    <property type="match status" value="1"/>
</dbReference>
<dbReference type="Proteomes" id="UP000184203">
    <property type="component" value="Unassembled WGS sequence"/>
</dbReference>
<accession>E7QXJ4</accession>
<reference evidence="11" key="2">
    <citation type="submission" date="2016-11" db="EMBL/GenBank/DDBJ databases">
        <authorList>
            <person name="Varghese N."/>
            <person name="Submissions S."/>
        </authorList>
    </citation>
    <scope>NUCLEOTIDE SEQUENCE [LARGE SCALE GENOMIC DNA]</scope>
    <source>
        <strain evidence="11">DX253</strain>
    </source>
</reference>
<keyword evidence="6" id="KW-0472">Membrane</keyword>
<dbReference type="FunFam" id="3.40.50.300:FF:000016">
    <property type="entry name" value="Oligopeptide ABC transporter ATP-binding component"/>
    <property type="match status" value="1"/>
</dbReference>
<dbReference type="GO" id="GO:0005886">
    <property type="term" value="C:plasma membrane"/>
    <property type="evidence" value="ECO:0007669"/>
    <property type="project" value="UniProtKB-SubCell"/>
</dbReference>
<feature type="domain" description="ABC transporter" evidence="7">
    <location>
        <begin position="4"/>
        <end position="253"/>
    </location>
</feature>
<evidence type="ECO:0000256" key="5">
    <source>
        <dbReference type="ARBA" id="ARBA00022840"/>
    </source>
</evidence>
<dbReference type="GO" id="GO:0005524">
    <property type="term" value="F:ATP binding"/>
    <property type="evidence" value="ECO:0007669"/>
    <property type="project" value="UniProtKB-KW"/>
</dbReference>
<evidence type="ECO:0000256" key="6">
    <source>
        <dbReference type="ARBA" id="ARBA00023136"/>
    </source>
</evidence>
<dbReference type="InterPro" id="IPR050388">
    <property type="entry name" value="ABC_Ni/Peptide_Import"/>
</dbReference>
<dbReference type="PANTHER" id="PTHR43297">
    <property type="entry name" value="OLIGOPEPTIDE TRANSPORT ATP-BINDING PROTEIN APPD"/>
    <property type="match status" value="1"/>
</dbReference>
<gene>
    <name evidence="9" type="ORF">SAMN05444342_1209</name>
    <name evidence="8" type="ORF">ZOD2009_17663</name>
</gene>
<dbReference type="STRING" id="797209.GCA_000376445_02911"/>
<comment type="subcellular location">
    <subcellularLocation>
        <location evidence="1">Cell membrane</location>
        <topology evidence="1">Peripheral membrane protein</topology>
    </subcellularLocation>
</comment>
<sequence>MALLEVEDLEVYYDSEDGPVKAVDGVSFQIEAGETVGIVGESGCGKSTLAKALIGILPKNGYINGGKILFKGEDLTDMPEKRRRALRWDEISLIAQSAMNALDPVYTIREQILEAIDAHYPKMGRSEAQDIIDESFDLVGLDRDRQTDYPHQFSGGMRQRAMIAMSLVLEPSLILADEPTTALDVIMQDQILKRINGIQQESDTAMMVITHDVAVVAETCDRVVVMYAGELAEEGPSEFIFGEPYHPYTLGLKSAFPDIRRSEQDLVSIGGHPPDLSNPPSGCRFAERCPLATEVCREESPPAVEHGELRSFCHHTDRIDAELRSVASKARTWQNDASMEATDD</sequence>
<keyword evidence="5 9" id="KW-0067">ATP-binding</keyword>
<dbReference type="SUPFAM" id="SSF52540">
    <property type="entry name" value="P-loop containing nucleoside triphosphate hydrolases"/>
    <property type="match status" value="1"/>
</dbReference>
<organism evidence="8 10">
    <name type="scientific">Haladaptatus paucihalophilus DX253</name>
    <dbReference type="NCBI Taxonomy" id="797209"/>
    <lineage>
        <taxon>Archaea</taxon>
        <taxon>Methanobacteriati</taxon>
        <taxon>Methanobacteriota</taxon>
        <taxon>Stenosarchaea group</taxon>
        <taxon>Halobacteria</taxon>
        <taxon>Halobacteriales</taxon>
        <taxon>Haladaptataceae</taxon>
        <taxon>Haladaptatus</taxon>
    </lineage>
</organism>
<dbReference type="EMBL" id="FRAN01000001">
    <property type="protein sequence ID" value="SHK28753.1"/>
    <property type="molecule type" value="Genomic_DNA"/>
</dbReference>
<dbReference type="InterPro" id="IPR017871">
    <property type="entry name" value="ABC_transporter-like_CS"/>
</dbReference>
<dbReference type="CDD" id="cd03257">
    <property type="entry name" value="ABC_NikE_OppD_transporters"/>
    <property type="match status" value="1"/>
</dbReference>
<dbReference type="InterPro" id="IPR013563">
    <property type="entry name" value="Oligopep_ABC_C"/>
</dbReference>
<dbReference type="PROSITE" id="PS00211">
    <property type="entry name" value="ABC_TRANSPORTER_1"/>
    <property type="match status" value="1"/>
</dbReference>
<dbReference type="PATRIC" id="fig|797209.4.peg.3461"/>
<dbReference type="InterPro" id="IPR003439">
    <property type="entry name" value="ABC_transporter-like_ATP-bd"/>
</dbReference>
<evidence type="ECO:0000313" key="8">
    <source>
        <dbReference type="EMBL" id="EFW90997.1"/>
    </source>
</evidence>
<dbReference type="GO" id="GO:0016887">
    <property type="term" value="F:ATP hydrolysis activity"/>
    <property type="evidence" value="ECO:0007669"/>
    <property type="project" value="InterPro"/>
</dbReference>
<dbReference type="GO" id="GO:0015833">
    <property type="term" value="P:peptide transport"/>
    <property type="evidence" value="ECO:0007669"/>
    <property type="project" value="InterPro"/>
</dbReference>
<dbReference type="Pfam" id="PF00005">
    <property type="entry name" value="ABC_tran"/>
    <property type="match status" value="1"/>
</dbReference>
<keyword evidence="2" id="KW-0813">Transport</keyword>
<evidence type="ECO:0000259" key="7">
    <source>
        <dbReference type="PROSITE" id="PS50893"/>
    </source>
</evidence>
<dbReference type="OrthoDB" id="18209at2157"/>
<evidence type="ECO:0000256" key="4">
    <source>
        <dbReference type="ARBA" id="ARBA00022741"/>
    </source>
</evidence>
<dbReference type="InterPro" id="IPR003593">
    <property type="entry name" value="AAA+_ATPase"/>
</dbReference>
<evidence type="ECO:0000256" key="1">
    <source>
        <dbReference type="ARBA" id="ARBA00004202"/>
    </source>
</evidence>
<keyword evidence="3" id="KW-1003">Cell membrane</keyword>
<dbReference type="eggNOG" id="arCOG00181">
    <property type="taxonomic scope" value="Archaea"/>
</dbReference>